<gene>
    <name evidence="2" type="ORF">KCG46_02975</name>
</gene>
<reference evidence="2" key="1">
    <citation type="submission" date="2021-04" db="EMBL/GenBank/DDBJ databases">
        <authorList>
            <person name="Pira H."/>
            <person name="Risdian C."/>
            <person name="Wink J."/>
        </authorList>
    </citation>
    <scope>NUCLEOTIDE SEQUENCE</scope>
    <source>
        <strain evidence="2">WH158</strain>
    </source>
</reference>
<comment type="caution">
    <text evidence="2">The sequence shown here is derived from an EMBL/GenBank/DDBJ whole genome shotgun (WGS) entry which is preliminary data.</text>
</comment>
<dbReference type="Proteomes" id="UP001138681">
    <property type="component" value="Unassembled WGS sequence"/>
</dbReference>
<dbReference type="RefSeq" id="WP_218403844.1">
    <property type="nucleotide sequence ID" value="NZ_JAGSPC010000001.1"/>
</dbReference>
<feature type="compositionally biased region" description="Gly residues" evidence="1">
    <location>
        <begin position="223"/>
        <end position="232"/>
    </location>
</feature>
<evidence type="ECO:0008006" key="4">
    <source>
        <dbReference type="Google" id="ProtNLM"/>
    </source>
</evidence>
<keyword evidence="3" id="KW-1185">Reference proteome</keyword>
<dbReference type="PROSITE" id="PS51257">
    <property type="entry name" value="PROKAR_LIPOPROTEIN"/>
    <property type="match status" value="1"/>
</dbReference>
<dbReference type="AlphaFoldDB" id="A0A9X1F1D7"/>
<proteinExistence type="predicted"/>
<name>A0A9X1F1D7_9SPHN</name>
<organism evidence="2 3">
    <name type="scientific">Erythrobacter crassostreae</name>
    <dbReference type="NCBI Taxonomy" id="2828328"/>
    <lineage>
        <taxon>Bacteria</taxon>
        <taxon>Pseudomonadati</taxon>
        <taxon>Pseudomonadota</taxon>
        <taxon>Alphaproteobacteria</taxon>
        <taxon>Sphingomonadales</taxon>
        <taxon>Erythrobacteraceae</taxon>
        <taxon>Erythrobacter/Porphyrobacter group</taxon>
        <taxon>Erythrobacter</taxon>
    </lineage>
</organism>
<protein>
    <recommendedName>
        <fullName evidence="4">Lipoprotein</fullName>
    </recommendedName>
</protein>
<accession>A0A9X1F1D7</accession>
<dbReference type="EMBL" id="JAGSPC010000001">
    <property type="protein sequence ID" value="MBV7258537.1"/>
    <property type="molecule type" value="Genomic_DNA"/>
</dbReference>
<evidence type="ECO:0000256" key="1">
    <source>
        <dbReference type="SAM" id="MobiDB-lite"/>
    </source>
</evidence>
<sequence length="232" mass="24994">MHTIYRRVLPILAIPLLTACGGKDFVVKVDASAERVAAASKQLNPNSLTSAAGVRPVKIVRETGADFHAVRYTLPNPDGEAGEVLFYMTEETAGRTTIDVTVDLPLVTRETAAGTEYLSEPEIEKALRAAMRSWDSDIEKGNSTAGSGEEVAEVISLAAIGMQDLEQFETLATTALYQRHLSDAAQANWSSTTDDWGGEEGETSWAYDSEGEDNFAYEEASTEGGGWGDDSY</sequence>
<evidence type="ECO:0000313" key="3">
    <source>
        <dbReference type="Proteomes" id="UP001138681"/>
    </source>
</evidence>
<evidence type="ECO:0000313" key="2">
    <source>
        <dbReference type="EMBL" id="MBV7258537.1"/>
    </source>
</evidence>
<feature type="region of interest" description="Disordered" evidence="1">
    <location>
        <begin position="187"/>
        <end position="232"/>
    </location>
</feature>